<accession>A0A165DUP3</accession>
<evidence type="ECO:0000256" key="1">
    <source>
        <dbReference type="SAM" id="MobiDB-lite"/>
    </source>
</evidence>
<name>A0A165DUP3_9APHY</name>
<protein>
    <submittedName>
        <fullName evidence="2">Uncharacterized protein</fullName>
    </submittedName>
</protein>
<feature type="compositionally biased region" description="Polar residues" evidence="1">
    <location>
        <begin position="302"/>
        <end position="316"/>
    </location>
</feature>
<feature type="region of interest" description="Disordered" evidence="1">
    <location>
        <begin position="413"/>
        <end position="442"/>
    </location>
</feature>
<evidence type="ECO:0000313" key="3">
    <source>
        <dbReference type="Proteomes" id="UP000076871"/>
    </source>
</evidence>
<feature type="region of interest" description="Disordered" evidence="1">
    <location>
        <begin position="1"/>
        <end position="99"/>
    </location>
</feature>
<dbReference type="GeneID" id="63826161"/>
<feature type="compositionally biased region" description="Polar residues" evidence="1">
    <location>
        <begin position="338"/>
        <end position="350"/>
    </location>
</feature>
<dbReference type="AlphaFoldDB" id="A0A165DUP3"/>
<dbReference type="Proteomes" id="UP000076871">
    <property type="component" value="Unassembled WGS sequence"/>
</dbReference>
<keyword evidence="3" id="KW-1185">Reference proteome</keyword>
<evidence type="ECO:0000313" key="2">
    <source>
        <dbReference type="EMBL" id="KZT05664.1"/>
    </source>
</evidence>
<sequence>MFRKSIFQLFSRATTSEAKMKERQNNAQPAPRAEAAPVGGTSSTGPSSSTPVASGSHASRSATTHGGTSSGVHHAKPAPASAAPVQDSKAQAQEERRARHAKLFEEHGIKARDFAYESRHPPIKSVPYFPPIQFQPDPYNRTRMTYEDQFEPDEYTGRTAYFDAETGGVSVGLLPPYKRRALERVPTEPAIDFAPPQPTDDYGLSGFPAVQFAAAPVTPQRNTLQRTFALIGSPVAGPSNRRGVSPSSPPDLQGVSQETEDWTDTPLATPRNNARSPVANTSAIPATELDTPSRVPPAEDVSFSQLGLTPENSPASTHGLRRQRAFSQLPVAQPYFPTTPSSTHNASAPQSPVARLPATPTPTRKRKYKEVAENPSIARSSHYNLRERATALYRSASRGRLTRSMTICVDVDVKRGSPAKTHRDVKDLTSPRPRKSARLSRT</sequence>
<feature type="compositionally biased region" description="Polar residues" evidence="1">
    <location>
        <begin position="270"/>
        <end position="284"/>
    </location>
</feature>
<feature type="region of interest" description="Disordered" evidence="1">
    <location>
        <begin position="234"/>
        <end position="321"/>
    </location>
</feature>
<proteinExistence type="predicted"/>
<feature type="region of interest" description="Disordered" evidence="1">
    <location>
        <begin position="338"/>
        <end position="366"/>
    </location>
</feature>
<dbReference type="EMBL" id="KV427629">
    <property type="protein sequence ID" value="KZT05664.1"/>
    <property type="molecule type" value="Genomic_DNA"/>
</dbReference>
<organism evidence="2 3">
    <name type="scientific">Laetiporus sulphureus 93-53</name>
    <dbReference type="NCBI Taxonomy" id="1314785"/>
    <lineage>
        <taxon>Eukaryota</taxon>
        <taxon>Fungi</taxon>
        <taxon>Dikarya</taxon>
        <taxon>Basidiomycota</taxon>
        <taxon>Agaricomycotina</taxon>
        <taxon>Agaricomycetes</taxon>
        <taxon>Polyporales</taxon>
        <taxon>Laetiporus</taxon>
    </lineage>
</organism>
<dbReference type="InParanoid" id="A0A165DUP3"/>
<feature type="compositionally biased region" description="Basic and acidic residues" evidence="1">
    <location>
        <begin position="413"/>
        <end position="429"/>
    </location>
</feature>
<dbReference type="OrthoDB" id="3232876at2759"/>
<feature type="compositionally biased region" description="Basic residues" evidence="1">
    <location>
        <begin position="432"/>
        <end position="442"/>
    </location>
</feature>
<gene>
    <name evidence="2" type="ORF">LAESUDRAFT_726952</name>
</gene>
<reference evidence="2 3" key="1">
    <citation type="journal article" date="2016" name="Mol. Biol. Evol.">
        <title>Comparative Genomics of Early-Diverging Mushroom-Forming Fungi Provides Insights into the Origins of Lignocellulose Decay Capabilities.</title>
        <authorList>
            <person name="Nagy L.G."/>
            <person name="Riley R."/>
            <person name="Tritt A."/>
            <person name="Adam C."/>
            <person name="Daum C."/>
            <person name="Floudas D."/>
            <person name="Sun H."/>
            <person name="Yadav J.S."/>
            <person name="Pangilinan J."/>
            <person name="Larsson K.H."/>
            <person name="Matsuura K."/>
            <person name="Barry K."/>
            <person name="Labutti K."/>
            <person name="Kuo R."/>
            <person name="Ohm R.A."/>
            <person name="Bhattacharya S.S."/>
            <person name="Shirouzu T."/>
            <person name="Yoshinaga Y."/>
            <person name="Martin F.M."/>
            <person name="Grigoriev I.V."/>
            <person name="Hibbett D.S."/>
        </authorList>
    </citation>
    <scope>NUCLEOTIDE SEQUENCE [LARGE SCALE GENOMIC DNA]</scope>
    <source>
        <strain evidence="2 3">93-53</strain>
    </source>
</reference>
<feature type="compositionally biased region" description="Polar residues" evidence="1">
    <location>
        <begin position="60"/>
        <end position="71"/>
    </location>
</feature>
<dbReference type="RefSeq" id="XP_040763404.1">
    <property type="nucleotide sequence ID" value="XM_040909132.1"/>
</dbReference>
<feature type="compositionally biased region" description="Low complexity" evidence="1">
    <location>
        <begin position="36"/>
        <end position="59"/>
    </location>
</feature>